<evidence type="ECO:0000259" key="1">
    <source>
        <dbReference type="Pfam" id="PF01261"/>
    </source>
</evidence>
<dbReference type="SUPFAM" id="SSF51658">
    <property type="entry name" value="Xylose isomerase-like"/>
    <property type="match status" value="1"/>
</dbReference>
<organism evidence="2 3">
    <name type="scientific">Gimesia maris</name>
    <dbReference type="NCBI Taxonomy" id="122"/>
    <lineage>
        <taxon>Bacteria</taxon>
        <taxon>Pseudomonadati</taxon>
        <taxon>Planctomycetota</taxon>
        <taxon>Planctomycetia</taxon>
        <taxon>Planctomycetales</taxon>
        <taxon>Planctomycetaceae</taxon>
        <taxon>Gimesia</taxon>
    </lineage>
</organism>
<gene>
    <name evidence="2" type="ORF">DIT97_32645</name>
</gene>
<evidence type="ECO:0000313" key="2">
    <source>
        <dbReference type="EMBL" id="HCO27518.1"/>
    </source>
</evidence>
<dbReference type="InterPro" id="IPR036237">
    <property type="entry name" value="Xyl_isomerase-like_sf"/>
</dbReference>
<dbReference type="Pfam" id="PF01261">
    <property type="entry name" value="AP_endonuc_2"/>
    <property type="match status" value="1"/>
</dbReference>
<dbReference type="PANTHER" id="PTHR12110">
    <property type="entry name" value="HYDROXYPYRUVATE ISOMERASE"/>
    <property type="match status" value="1"/>
</dbReference>
<dbReference type="AlphaFoldDB" id="A0A3D3RHH8"/>
<dbReference type="Gene3D" id="3.20.20.150">
    <property type="entry name" value="Divalent-metal-dependent TIM barrel enzymes"/>
    <property type="match status" value="1"/>
</dbReference>
<dbReference type="EMBL" id="DQAY01000201">
    <property type="protein sequence ID" value="HCO27518.1"/>
    <property type="molecule type" value="Genomic_DNA"/>
</dbReference>
<dbReference type="GO" id="GO:0016853">
    <property type="term" value="F:isomerase activity"/>
    <property type="evidence" value="ECO:0007669"/>
    <property type="project" value="UniProtKB-KW"/>
</dbReference>
<dbReference type="InterPro" id="IPR050312">
    <property type="entry name" value="IolE/XylAMocC-like"/>
</dbReference>
<evidence type="ECO:0000313" key="3">
    <source>
        <dbReference type="Proteomes" id="UP000263642"/>
    </source>
</evidence>
<name>A0A3D3RHH8_9PLAN</name>
<dbReference type="Proteomes" id="UP000263642">
    <property type="component" value="Unassembled WGS sequence"/>
</dbReference>
<dbReference type="InterPro" id="IPR013022">
    <property type="entry name" value="Xyl_isomerase-like_TIM-brl"/>
</dbReference>
<accession>A0A3D3RHH8</accession>
<reference evidence="2 3" key="1">
    <citation type="journal article" date="2018" name="Nat. Biotechnol.">
        <title>A standardized bacterial taxonomy based on genome phylogeny substantially revises the tree of life.</title>
        <authorList>
            <person name="Parks D.H."/>
            <person name="Chuvochina M."/>
            <person name="Waite D.W."/>
            <person name="Rinke C."/>
            <person name="Skarshewski A."/>
            <person name="Chaumeil P.A."/>
            <person name="Hugenholtz P."/>
        </authorList>
    </citation>
    <scope>NUCLEOTIDE SEQUENCE [LARGE SCALE GENOMIC DNA]</scope>
    <source>
        <strain evidence="2">UBA9375</strain>
    </source>
</reference>
<keyword evidence="2" id="KW-0413">Isomerase</keyword>
<dbReference type="PANTHER" id="PTHR12110:SF21">
    <property type="entry name" value="XYLOSE ISOMERASE-LIKE TIM BARREL DOMAIN-CONTAINING PROTEIN"/>
    <property type="match status" value="1"/>
</dbReference>
<sequence>MKLGMINSAWAQAGRDTAWGLQKTKEIGFDCVDIFIDPLDAEIRERKLVKDTCDRLELPIVSVCCVAVGLIDFNPSVQRFHLQRVKAYLDLCYEYEAQNLLLVLGEYIWNREVIPPEEQWQLGVNQCRELADYADALGLQIALELEPFPLSLLNSVDTMVRFVDEVDHGALKANIDVSHLLLANVEPVELRKLQNKAIHVHISDCDGKVHGDLPPGRGVVPFEPYLNEIRDLHIPGAISLELEYSPEPDKIEEWVREAYTATDLLMKQAGLRG</sequence>
<comment type="caution">
    <text evidence="2">The sequence shown here is derived from an EMBL/GenBank/DDBJ whole genome shotgun (WGS) entry which is preliminary data.</text>
</comment>
<feature type="domain" description="Xylose isomerase-like TIM barrel" evidence="1">
    <location>
        <begin position="22"/>
        <end position="253"/>
    </location>
</feature>
<protein>
    <submittedName>
        <fullName evidence="2">Sugar phosphate isomerase/epimerase</fullName>
    </submittedName>
</protein>
<proteinExistence type="predicted"/>